<name>A0A7W9SSC1_ARMRO</name>
<proteinExistence type="predicted"/>
<comment type="caution">
    <text evidence="2">The sequence shown here is derived from an EMBL/GenBank/DDBJ whole genome shotgun (WGS) entry which is preliminary data.</text>
</comment>
<protein>
    <submittedName>
        <fullName evidence="2">Uncharacterized protein</fullName>
    </submittedName>
</protein>
<dbReference type="AlphaFoldDB" id="A0A7W9SSC1"/>
<keyword evidence="3" id="KW-1185">Reference proteome</keyword>
<reference evidence="2 3" key="1">
    <citation type="submission" date="2020-08" db="EMBL/GenBank/DDBJ databases">
        <title>Genomic Encyclopedia of Type Strains, Phase IV (KMG-IV): sequencing the most valuable type-strain genomes for metagenomic binning, comparative biology and taxonomic classification.</title>
        <authorList>
            <person name="Goeker M."/>
        </authorList>
    </citation>
    <scope>NUCLEOTIDE SEQUENCE [LARGE SCALE GENOMIC DNA]</scope>
    <source>
        <strain evidence="2 3">DSM 23562</strain>
    </source>
</reference>
<keyword evidence="1" id="KW-0812">Transmembrane</keyword>
<evidence type="ECO:0000256" key="1">
    <source>
        <dbReference type="SAM" id="Phobius"/>
    </source>
</evidence>
<dbReference type="EMBL" id="JACHGW010000003">
    <property type="protein sequence ID" value="MBB6051935.1"/>
    <property type="molecule type" value="Genomic_DNA"/>
</dbReference>
<sequence length="519" mass="57477">MHCDNARIALSEGQRTFALTLHLAGCSGCRAYKRNIAQINRVAGTLALPPQRKPIMARSVIGALTVATALGIGLLAGPRFLTPRSFAASDVREAISHTNTWHFIGWRIVNEKKVKWEIWGRRSPFFYREQLGESVLIDNGKTRLRKLPKVRMRPKSYSILLPSSSLSDDPNQPGEHFFEGIGGDYLSSLSVDYRNPQSPQLMLISHIVSGDIERVAELSVDRKSNLPIRYQVTQNEHDHGPTQEPDEGPIKKTFVEAELTCTYNVALPDGAQALPKAGEITIDATQQGIVLQPTVLAYDTEGNLQLRVSTWLGNTALTDHSTPGLHASVNLRDQPLHKDEPEYTRDDQGRIYLSISGPHNVGGSADYATLWLVPLEPLAPDAPRAQNLQLPLYVGIDAWEETPQMRLISILNKKYGISVTVPPGSLALPYDNQPTSEGMIITQAIPTLAYAAAMARHYYYVRQIGMNRGLKPAMNPVATRNALRWLDSAVAAAKRIPNGQELVKNAESNRKYLLKYSQQ</sequence>
<evidence type="ECO:0000313" key="3">
    <source>
        <dbReference type="Proteomes" id="UP000520814"/>
    </source>
</evidence>
<keyword evidence="1" id="KW-1133">Transmembrane helix</keyword>
<dbReference type="Proteomes" id="UP000520814">
    <property type="component" value="Unassembled WGS sequence"/>
</dbReference>
<feature type="transmembrane region" description="Helical" evidence="1">
    <location>
        <begin position="60"/>
        <end position="81"/>
    </location>
</feature>
<organism evidence="2 3">
    <name type="scientific">Armatimonas rosea</name>
    <dbReference type="NCBI Taxonomy" id="685828"/>
    <lineage>
        <taxon>Bacteria</taxon>
        <taxon>Bacillati</taxon>
        <taxon>Armatimonadota</taxon>
        <taxon>Armatimonadia</taxon>
        <taxon>Armatimonadales</taxon>
        <taxon>Armatimonadaceae</taxon>
        <taxon>Armatimonas</taxon>
    </lineage>
</organism>
<dbReference type="RefSeq" id="WP_184199918.1">
    <property type="nucleotide sequence ID" value="NZ_JACHGW010000003.1"/>
</dbReference>
<keyword evidence="1" id="KW-0472">Membrane</keyword>
<evidence type="ECO:0000313" key="2">
    <source>
        <dbReference type="EMBL" id="MBB6051935.1"/>
    </source>
</evidence>
<gene>
    <name evidence="2" type="ORF">HNQ39_003745</name>
</gene>
<accession>A0A7W9SSC1</accession>